<evidence type="ECO:0000313" key="4">
    <source>
        <dbReference type="Proteomes" id="UP000003112"/>
    </source>
</evidence>
<dbReference type="STRING" id="873513.HMPREF6485_1941"/>
<protein>
    <recommendedName>
        <fullName evidence="5">Outer membrane lipoprotein carrier protein LolA</fullName>
    </recommendedName>
</protein>
<dbReference type="EMBL" id="AEPD01000029">
    <property type="protein sequence ID" value="EFU30164.1"/>
    <property type="molecule type" value="Genomic_DNA"/>
</dbReference>
<keyword evidence="4" id="KW-1185">Reference proteome</keyword>
<dbReference type="GeneID" id="93536674"/>
<dbReference type="InterPro" id="IPR004564">
    <property type="entry name" value="OM_lipoprot_carrier_LolA-like"/>
</dbReference>
<dbReference type="Proteomes" id="UP000003112">
    <property type="component" value="Unassembled WGS sequence"/>
</dbReference>
<evidence type="ECO:0008006" key="5">
    <source>
        <dbReference type="Google" id="ProtNLM"/>
    </source>
</evidence>
<evidence type="ECO:0000256" key="1">
    <source>
        <dbReference type="ARBA" id="ARBA00022729"/>
    </source>
</evidence>
<dbReference type="Pfam" id="PF16584">
    <property type="entry name" value="LolA_2"/>
    <property type="match status" value="1"/>
</dbReference>
<reference evidence="3 4" key="1">
    <citation type="submission" date="2010-10" db="EMBL/GenBank/DDBJ databases">
        <authorList>
            <person name="Muzny D."/>
            <person name="Qin X."/>
            <person name="Deng J."/>
            <person name="Jiang H."/>
            <person name="Liu Y."/>
            <person name="Qu J."/>
            <person name="Song X.-Z."/>
            <person name="Zhang L."/>
            <person name="Thornton R."/>
            <person name="Coyle M."/>
            <person name="Francisco L."/>
            <person name="Jackson L."/>
            <person name="Javaid M."/>
            <person name="Korchina V."/>
            <person name="Kovar C."/>
            <person name="Mata R."/>
            <person name="Mathew T."/>
            <person name="Ngo R."/>
            <person name="Nguyen L."/>
            <person name="Nguyen N."/>
            <person name="Okwuonu G."/>
            <person name="Ongeri F."/>
            <person name="Pham C."/>
            <person name="Simmons D."/>
            <person name="Wilczek-Boney K."/>
            <person name="Hale W."/>
            <person name="Jakkamsetti A."/>
            <person name="Pham P."/>
            <person name="Ruth R."/>
            <person name="San Lucas F."/>
            <person name="Warren J."/>
            <person name="Zhang J."/>
            <person name="Zhao Z."/>
            <person name="Zhou C."/>
            <person name="Zhu D."/>
            <person name="Lee S."/>
            <person name="Bess C."/>
            <person name="Blankenburg K."/>
            <person name="Forbes L."/>
            <person name="Fu Q."/>
            <person name="Gubbala S."/>
            <person name="Hirani K."/>
            <person name="Jayaseelan J.C."/>
            <person name="Lara F."/>
            <person name="Munidasa M."/>
            <person name="Palculict T."/>
            <person name="Patil S."/>
            <person name="Pu L.-L."/>
            <person name="Saada N."/>
            <person name="Tang L."/>
            <person name="Weissenberger G."/>
            <person name="Zhu Y."/>
            <person name="Hemphill L."/>
            <person name="Shang Y."/>
            <person name="Youmans B."/>
            <person name="Ayvaz T."/>
            <person name="Ross M."/>
            <person name="Santibanez J."/>
            <person name="Aqrawi P."/>
            <person name="Gross S."/>
            <person name="Joshi V."/>
            <person name="Fowler G."/>
            <person name="Nazareth L."/>
            <person name="Reid J."/>
            <person name="Worley K."/>
            <person name="Petrosino J."/>
            <person name="Highlander S."/>
            <person name="Gibbs R."/>
        </authorList>
    </citation>
    <scope>NUCLEOTIDE SEQUENCE [LARGE SCALE GENOMIC DNA]</scope>
    <source>
        <strain evidence="3 4">ATCC 33574</strain>
    </source>
</reference>
<name>E6K8K4_9BACT</name>
<dbReference type="PANTHER" id="PTHR35869">
    <property type="entry name" value="OUTER-MEMBRANE LIPOPROTEIN CARRIER PROTEIN"/>
    <property type="match status" value="1"/>
</dbReference>
<gene>
    <name evidence="3" type="ORF">HMPREF6485_1941</name>
</gene>
<dbReference type="Gene3D" id="2.50.20.10">
    <property type="entry name" value="Lipoprotein localisation LolA/LolB/LppX"/>
    <property type="match status" value="1"/>
</dbReference>
<organism evidence="3 4">
    <name type="scientific">Segatella buccae ATCC 33574</name>
    <dbReference type="NCBI Taxonomy" id="873513"/>
    <lineage>
        <taxon>Bacteria</taxon>
        <taxon>Pseudomonadati</taxon>
        <taxon>Bacteroidota</taxon>
        <taxon>Bacteroidia</taxon>
        <taxon>Bacteroidales</taxon>
        <taxon>Prevotellaceae</taxon>
        <taxon>Segatella</taxon>
    </lineage>
</organism>
<feature type="chain" id="PRO_5003207323" description="Outer membrane lipoprotein carrier protein LolA" evidence="2">
    <location>
        <begin position="24"/>
        <end position="200"/>
    </location>
</feature>
<proteinExistence type="predicted"/>
<evidence type="ECO:0000313" key="3">
    <source>
        <dbReference type="EMBL" id="EFU30164.1"/>
    </source>
</evidence>
<feature type="signal peptide" evidence="2">
    <location>
        <begin position="1"/>
        <end position="23"/>
    </location>
</feature>
<dbReference type="PANTHER" id="PTHR35869:SF1">
    <property type="entry name" value="OUTER-MEMBRANE LIPOPROTEIN CARRIER PROTEIN"/>
    <property type="match status" value="1"/>
</dbReference>
<dbReference type="eggNOG" id="COG2834">
    <property type="taxonomic scope" value="Bacteria"/>
</dbReference>
<dbReference type="CDD" id="cd16325">
    <property type="entry name" value="LolA"/>
    <property type="match status" value="1"/>
</dbReference>
<dbReference type="InterPro" id="IPR029046">
    <property type="entry name" value="LolA/LolB/LppX"/>
</dbReference>
<dbReference type="RefSeq" id="WP_004346055.1">
    <property type="nucleotide sequence ID" value="NZ_GL586311.1"/>
</dbReference>
<evidence type="ECO:0000256" key="2">
    <source>
        <dbReference type="SAM" id="SignalP"/>
    </source>
</evidence>
<dbReference type="SUPFAM" id="SSF89392">
    <property type="entry name" value="Prokaryotic lipoproteins and lipoprotein localization factors"/>
    <property type="match status" value="1"/>
</dbReference>
<comment type="caution">
    <text evidence="3">The sequence shown here is derived from an EMBL/GenBank/DDBJ whole genome shotgun (WGS) entry which is preliminary data.</text>
</comment>
<keyword evidence="1 2" id="KW-0732">Signal</keyword>
<sequence>MKKKIVLMALAIVVSLCSQGQTARQVLDKTAAVIGRKGGAQANFKLTGSQYGTISGTLAIKGNKFQANTSEAIVWYDGKTQWSYLRKTNEVNVTHPTQAQQMAMNPYSFINIYKTGYDATLTTTGSNHVVHLSAQNKNRTVQELYITINRTTHVPSLVKMRNGTNWTTINISNFKAKNQSDATFVFRSKDFPHTEVIDLR</sequence>
<dbReference type="HOGENOM" id="CLU_105362_1_0_10"/>
<accession>E6K8K4</accession>
<dbReference type="AlphaFoldDB" id="E6K8K4"/>